<reference evidence="1 2" key="1">
    <citation type="submission" date="2019-12" db="EMBL/GenBank/DDBJ databases">
        <title>Novel species isolated from a subtropical stream in China.</title>
        <authorList>
            <person name="Lu H."/>
        </authorList>
    </citation>
    <scope>NUCLEOTIDE SEQUENCE [LARGE SCALE GENOMIC DNA]</scope>
    <source>
        <strain evidence="1 2">FT135W</strain>
    </source>
</reference>
<dbReference type="EMBL" id="WWCN01000006">
    <property type="protein sequence ID" value="MYM23245.1"/>
    <property type="molecule type" value="Genomic_DNA"/>
</dbReference>
<name>A0A6L8K880_9BURK</name>
<dbReference type="RefSeq" id="WP_161006738.1">
    <property type="nucleotide sequence ID" value="NZ_WWCN01000006.1"/>
</dbReference>
<evidence type="ECO:0000313" key="2">
    <source>
        <dbReference type="Proteomes" id="UP000479335"/>
    </source>
</evidence>
<keyword evidence="2" id="KW-1185">Reference proteome</keyword>
<comment type="caution">
    <text evidence="1">The sequence shown here is derived from an EMBL/GenBank/DDBJ whole genome shotgun (WGS) entry which is preliminary data.</text>
</comment>
<protein>
    <submittedName>
        <fullName evidence="1">Uncharacterized protein</fullName>
    </submittedName>
</protein>
<sequence>MMKSNKVKAKEKSVIETLESLQAMAAKGQLSGALMADGIPKLASPTNAKPKRFSQLIPFERSTLDYEMYCTSLAADSMEPKLRKE</sequence>
<dbReference type="Proteomes" id="UP000479335">
    <property type="component" value="Unassembled WGS sequence"/>
</dbReference>
<dbReference type="AlphaFoldDB" id="A0A6L8K880"/>
<accession>A0A6L8K880</accession>
<gene>
    <name evidence="1" type="ORF">GTP46_11370</name>
</gene>
<proteinExistence type="predicted"/>
<evidence type="ECO:0000313" key="1">
    <source>
        <dbReference type="EMBL" id="MYM23245.1"/>
    </source>
</evidence>
<organism evidence="1 2">
    <name type="scientific">Duganella flavida</name>
    <dbReference type="NCBI Taxonomy" id="2692175"/>
    <lineage>
        <taxon>Bacteria</taxon>
        <taxon>Pseudomonadati</taxon>
        <taxon>Pseudomonadota</taxon>
        <taxon>Betaproteobacteria</taxon>
        <taxon>Burkholderiales</taxon>
        <taxon>Oxalobacteraceae</taxon>
        <taxon>Telluria group</taxon>
        <taxon>Duganella</taxon>
    </lineage>
</organism>